<organism evidence="1 2">
    <name type="scientific">Actinospica acidithermotolerans</name>
    <dbReference type="NCBI Taxonomy" id="2828514"/>
    <lineage>
        <taxon>Bacteria</taxon>
        <taxon>Bacillati</taxon>
        <taxon>Actinomycetota</taxon>
        <taxon>Actinomycetes</taxon>
        <taxon>Catenulisporales</taxon>
        <taxon>Actinospicaceae</taxon>
        <taxon>Actinospica</taxon>
    </lineage>
</organism>
<accession>A0A941IJ85</accession>
<comment type="caution">
    <text evidence="1">The sequence shown here is derived from an EMBL/GenBank/DDBJ whole genome shotgun (WGS) entry which is preliminary data.</text>
</comment>
<gene>
    <name evidence="1" type="ORF">KDK95_29435</name>
</gene>
<dbReference type="Proteomes" id="UP000676325">
    <property type="component" value="Unassembled WGS sequence"/>
</dbReference>
<dbReference type="EMBL" id="JAGSOH010000133">
    <property type="protein sequence ID" value="MBR7830460.1"/>
    <property type="molecule type" value="Genomic_DNA"/>
</dbReference>
<reference evidence="1" key="1">
    <citation type="submission" date="2021-04" db="EMBL/GenBank/DDBJ databases">
        <title>Genome based classification of Actinospica acidithermotolerans sp. nov., an actinobacterium isolated from an Indonesian hot spring.</title>
        <authorList>
            <person name="Kusuma A.B."/>
            <person name="Putra K.E."/>
            <person name="Nafisah S."/>
            <person name="Loh J."/>
            <person name="Nouioui I."/>
            <person name="Goodfellow M."/>
        </authorList>
    </citation>
    <scope>NUCLEOTIDE SEQUENCE</scope>
    <source>
        <strain evidence="1">MGRD01-02</strain>
    </source>
</reference>
<evidence type="ECO:0000313" key="1">
    <source>
        <dbReference type="EMBL" id="MBR7830460.1"/>
    </source>
</evidence>
<dbReference type="RefSeq" id="WP_212521586.1">
    <property type="nucleotide sequence ID" value="NZ_JAGSOH010000133.1"/>
</dbReference>
<proteinExistence type="predicted"/>
<evidence type="ECO:0000313" key="2">
    <source>
        <dbReference type="Proteomes" id="UP000676325"/>
    </source>
</evidence>
<keyword evidence="2" id="KW-1185">Reference proteome</keyword>
<protein>
    <submittedName>
        <fullName evidence="1">Uncharacterized protein</fullName>
    </submittedName>
</protein>
<sequence length="189" mass="20454">MPISNPPAPTMLIGELEDAGWSRLRREDSELIKGLSATTLKAPEGRLEVRVEGHGRACAVTLCVPREDAGPWGHRSFTSWRASSPWLSARTIGAIAKAATAAIADNEYPVGESEMIIILTARGWTHSQECSHDQLLWGALTSPDGDREITWGSGEDDEGWHVARRGENTEIRVGRSVPSTVLCALGEAD</sequence>
<dbReference type="AlphaFoldDB" id="A0A941IJ85"/>
<name>A0A941IJ85_9ACTN</name>